<dbReference type="Gene3D" id="3.10.50.40">
    <property type="match status" value="2"/>
</dbReference>
<reference evidence="6 7" key="2">
    <citation type="submission" date="2024-09" db="EMBL/GenBank/DDBJ databases">
        <title>Draft genome sequence of Candidatus Magnetaquicoccaceae bacterium FCR-1.</title>
        <authorList>
            <person name="Shimoshige H."/>
            <person name="Shimamura S."/>
            <person name="Taoka A."/>
            <person name="Kobayashi H."/>
            <person name="Maekawa T."/>
        </authorList>
    </citation>
    <scope>NUCLEOTIDE SEQUENCE [LARGE SCALE GENOMIC DNA]</scope>
    <source>
        <strain evidence="6 7">FCR-1</strain>
    </source>
</reference>
<feature type="domain" description="PpiC" evidence="5">
    <location>
        <begin position="191"/>
        <end position="292"/>
    </location>
</feature>
<gene>
    <name evidence="6" type="primary">surA_1</name>
    <name evidence="2" type="synonym">surA</name>
    <name evidence="6" type="ORF">SIID45300_01093</name>
</gene>
<feature type="transmembrane region" description="Helical" evidence="4">
    <location>
        <begin position="12"/>
        <end position="30"/>
    </location>
</feature>
<dbReference type="InterPro" id="IPR023034">
    <property type="entry name" value="PPIase_SurA"/>
</dbReference>
<keyword evidence="1 2" id="KW-0732">Signal</keyword>
<proteinExistence type="inferred from homology"/>
<comment type="domain">
    <text evidence="2">The PPIase activity resides only in the second parvulin domain. The N-terminal region and the C-terminal tail are necessary and sufficient for the chaperone activity of SurA. The PPIase activity is dispensable for SurA to function as a chaperone. The N-terminal region and the C-terminal tail are also required for porin recognition.</text>
</comment>
<feature type="domain" description="PpiC" evidence="5">
    <location>
        <begin position="304"/>
        <end position="405"/>
    </location>
</feature>
<evidence type="ECO:0000259" key="5">
    <source>
        <dbReference type="PROSITE" id="PS50198"/>
    </source>
</evidence>
<evidence type="ECO:0000256" key="4">
    <source>
        <dbReference type="SAM" id="Phobius"/>
    </source>
</evidence>
<keyword evidence="4" id="KW-0472">Membrane</keyword>
<dbReference type="InterPro" id="IPR023058">
    <property type="entry name" value="PPIase_PpiC_CS"/>
</dbReference>
<keyword evidence="2" id="KW-0677">Repeat</keyword>
<dbReference type="PROSITE" id="PS50198">
    <property type="entry name" value="PPIC_PPIASE_2"/>
    <property type="match status" value="2"/>
</dbReference>
<evidence type="ECO:0000313" key="6">
    <source>
        <dbReference type="EMBL" id="GAB0056781.1"/>
    </source>
</evidence>
<reference evidence="6 7" key="1">
    <citation type="submission" date="2024-05" db="EMBL/GenBank/DDBJ databases">
        <authorList>
            <consortium name="Candidatus Magnetaquicoccaceae bacterium FCR-1 genome sequencing consortium"/>
            <person name="Shimoshige H."/>
            <person name="Shimamura S."/>
            <person name="Taoka A."/>
            <person name="Kobayashi H."/>
            <person name="Maekawa T."/>
        </authorList>
    </citation>
    <scope>NUCLEOTIDE SEQUENCE [LARGE SCALE GENOMIC DNA]</scope>
    <source>
        <strain evidence="6 7">FCR-1</strain>
    </source>
</reference>
<protein>
    <recommendedName>
        <fullName evidence="2">Chaperone SurA</fullName>
    </recommendedName>
    <alternativeName>
        <fullName evidence="2">Peptidyl-prolyl cis-trans isomerase SurA</fullName>
        <shortName evidence="2">PPIase SurA</shortName>
        <ecNumber evidence="2">5.2.1.8</ecNumber>
    </alternativeName>
    <alternativeName>
        <fullName evidence="2">Rotamase SurA</fullName>
    </alternativeName>
</protein>
<comment type="catalytic activity">
    <reaction evidence="2">
        <text>[protein]-peptidylproline (omega=180) = [protein]-peptidylproline (omega=0)</text>
        <dbReference type="Rhea" id="RHEA:16237"/>
        <dbReference type="Rhea" id="RHEA-COMP:10747"/>
        <dbReference type="Rhea" id="RHEA-COMP:10748"/>
        <dbReference type="ChEBI" id="CHEBI:83833"/>
        <dbReference type="ChEBI" id="CHEBI:83834"/>
        <dbReference type="EC" id="5.2.1.8"/>
    </reaction>
</comment>
<dbReference type="Pfam" id="PF13624">
    <property type="entry name" value="SurA_N_3"/>
    <property type="match status" value="1"/>
</dbReference>
<dbReference type="RefSeq" id="WP_420904502.1">
    <property type="nucleotide sequence ID" value="NZ_BAAFGK010000004.1"/>
</dbReference>
<keyword evidence="7" id="KW-1185">Reference proteome</keyword>
<dbReference type="InterPro" id="IPR050280">
    <property type="entry name" value="OMP_Chaperone_SurA"/>
</dbReference>
<evidence type="ECO:0000313" key="7">
    <source>
        <dbReference type="Proteomes" id="UP001628193"/>
    </source>
</evidence>
<dbReference type="InterPro" id="IPR027304">
    <property type="entry name" value="Trigger_fact/SurA_dom_sf"/>
</dbReference>
<dbReference type="Pfam" id="PF13616">
    <property type="entry name" value="Rotamase_3"/>
    <property type="match status" value="1"/>
</dbReference>
<keyword evidence="2" id="KW-0143">Chaperone</keyword>
<dbReference type="PANTHER" id="PTHR47637:SF1">
    <property type="entry name" value="CHAPERONE SURA"/>
    <property type="match status" value="1"/>
</dbReference>
<dbReference type="PANTHER" id="PTHR47637">
    <property type="entry name" value="CHAPERONE SURA"/>
    <property type="match status" value="1"/>
</dbReference>
<dbReference type="InterPro" id="IPR000297">
    <property type="entry name" value="PPIase_PpiC"/>
</dbReference>
<keyword evidence="4" id="KW-1133">Transmembrane helix</keyword>
<evidence type="ECO:0000256" key="1">
    <source>
        <dbReference type="ARBA" id="ARBA00022729"/>
    </source>
</evidence>
<comment type="function">
    <text evidence="2">Chaperone involved in the correct folding and assembly of outer membrane proteins. Recognizes specific patterns of aromatic residues and the orientation of their side chains, which are found more frequently in integral outer membrane proteins. May act in both early periplasmic and late outer membrane-associated steps of protein maturation.</text>
</comment>
<dbReference type="SUPFAM" id="SSF54534">
    <property type="entry name" value="FKBP-like"/>
    <property type="match status" value="2"/>
</dbReference>
<keyword evidence="4" id="KW-0812">Transmembrane</keyword>
<dbReference type="HAMAP" id="MF_01183">
    <property type="entry name" value="Chaperone_SurA"/>
    <property type="match status" value="1"/>
</dbReference>
<dbReference type="PROSITE" id="PS01096">
    <property type="entry name" value="PPIC_PPIASE_1"/>
    <property type="match status" value="1"/>
</dbReference>
<dbReference type="Gene3D" id="1.10.4030.10">
    <property type="entry name" value="Porin chaperone SurA, peptide-binding domain"/>
    <property type="match status" value="1"/>
</dbReference>
<evidence type="ECO:0000256" key="3">
    <source>
        <dbReference type="PROSITE-ProRule" id="PRU00278"/>
    </source>
</evidence>
<comment type="caution">
    <text evidence="6">The sequence shown here is derived from an EMBL/GenBank/DDBJ whole genome shotgun (WGS) entry which is preliminary data.</text>
</comment>
<dbReference type="Pfam" id="PF00639">
    <property type="entry name" value="Rotamase"/>
    <property type="match status" value="1"/>
</dbReference>
<name>A0ABQ0C7D1_9PROT</name>
<keyword evidence="2 3" id="KW-0413">Isomerase</keyword>
<organism evidence="6 7">
    <name type="scientific">Candidatus Magnetaquiglobus chichijimensis</name>
    <dbReference type="NCBI Taxonomy" id="3141448"/>
    <lineage>
        <taxon>Bacteria</taxon>
        <taxon>Pseudomonadati</taxon>
        <taxon>Pseudomonadota</taxon>
        <taxon>Magnetococcia</taxon>
        <taxon>Magnetococcales</taxon>
        <taxon>Candidatus Magnetaquicoccaceae</taxon>
        <taxon>Candidatus Magnetaquiglobus</taxon>
    </lineage>
</organism>
<keyword evidence="2 3" id="KW-0697">Rotamase</keyword>
<dbReference type="EC" id="5.2.1.8" evidence="2"/>
<evidence type="ECO:0000256" key="2">
    <source>
        <dbReference type="HAMAP-Rule" id="MF_01183"/>
    </source>
</evidence>
<dbReference type="GO" id="GO:0003755">
    <property type="term" value="F:peptidyl-prolyl cis-trans isomerase activity"/>
    <property type="evidence" value="ECO:0007669"/>
    <property type="project" value="UniProtKB-EC"/>
</dbReference>
<accession>A0ABQ0C7D1</accession>
<dbReference type="EMBL" id="BAAFGK010000004">
    <property type="protein sequence ID" value="GAB0056781.1"/>
    <property type="molecule type" value="Genomic_DNA"/>
</dbReference>
<dbReference type="SUPFAM" id="SSF109998">
    <property type="entry name" value="Triger factor/SurA peptide-binding domain-like"/>
    <property type="match status" value="1"/>
</dbReference>
<dbReference type="Proteomes" id="UP001628193">
    <property type="component" value="Unassembled WGS sequence"/>
</dbReference>
<sequence length="450" mass="49790">MASLRDGDGRRRVPAWLAIGLGGLLTFAAWQELLAVSDRIVAVVEAGIVSEKPVKPRVITASEVEEAARPMLERIRQEGGNVDQDKFRQKVLEELIQRVLREQKAEQMGLNVSDQDVDSAMAQVERNNQLPPGKLPEALVRQGIDPEGYRQGLRDQILKTRLITKVIRPMVSVSDDEIRALHDVSQGGGGPREVRLGQILLAVDGSTSASKVAEKAELAEKLAGRLRTGESLANLAGQFSDDPSGIEGGEIGWFKQGEIMPELETVVFAMRPGEVTKPIRTPQGYHVVVVLESRQGKGTGGSGQVKVRARHILLKVGEGAGGGEERQVLEKLQKIRQELMKGADFAKVAREISQDGSAKDGGELGWFGPGMMVAPFEEAAFRLRPNELSQPVRTPFGWHLILVEEKKELAPDSLEARRKELEERLMESKLNARYNQWLRDIRLRAFVEYR</sequence>
<dbReference type="InterPro" id="IPR046357">
    <property type="entry name" value="PPIase_dom_sf"/>
</dbReference>
<keyword evidence="2" id="KW-0574">Periplasm</keyword>
<comment type="subcellular location">
    <subcellularLocation>
        <location evidence="2">Periplasm</location>
    </subcellularLocation>
    <text evidence="2">Is capable of associating with the outer membrane.</text>
</comment>